<evidence type="ECO:0000313" key="1">
    <source>
        <dbReference type="EMBL" id="KAJ8677932.1"/>
    </source>
</evidence>
<organism evidence="1 2">
    <name type="scientific">Eretmocerus hayati</name>
    <dbReference type="NCBI Taxonomy" id="131215"/>
    <lineage>
        <taxon>Eukaryota</taxon>
        <taxon>Metazoa</taxon>
        <taxon>Ecdysozoa</taxon>
        <taxon>Arthropoda</taxon>
        <taxon>Hexapoda</taxon>
        <taxon>Insecta</taxon>
        <taxon>Pterygota</taxon>
        <taxon>Neoptera</taxon>
        <taxon>Endopterygota</taxon>
        <taxon>Hymenoptera</taxon>
        <taxon>Apocrita</taxon>
        <taxon>Proctotrupomorpha</taxon>
        <taxon>Chalcidoidea</taxon>
        <taxon>Aphelinidae</taxon>
        <taxon>Aphelininae</taxon>
        <taxon>Eretmocerus</taxon>
    </lineage>
</organism>
<protein>
    <submittedName>
        <fullName evidence="1">Uncharacterized protein</fullName>
    </submittedName>
</protein>
<dbReference type="Proteomes" id="UP001239111">
    <property type="component" value="Chromosome 2"/>
</dbReference>
<sequence>MCCGEIVIMTDSLDSEISNQQTTSSANNSESANSNTSSESLYADTISAQQIMVDVEENSSSDPEDMTISESYTLMKQLMKGQNKKLAEQIKHGNDELKDQLMEKMETISKSITVIEEDLEDLQNRVHVLENAHNTGAEEMNEHALYEVESRLIKRNNVIIYNITENDDPDHLGNYLSNMFEGAPFDLASVKFLRLGKAEKDKDKVRPVKLIFNNFEDAKWVLMNQKDFCLEGVKCTSDKTQSQRKYLSSKISELEGRKKAGEAGLSLKYIDGVPTILDSTSSKQNKAQGSTSSNSGGLKHPQASSKQKKKNSNNHRGRGRGKK</sequence>
<accession>A0ACC2P3H1</accession>
<evidence type="ECO:0000313" key="2">
    <source>
        <dbReference type="Proteomes" id="UP001239111"/>
    </source>
</evidence>
<gene>
    <name evidence="1" type="ORF">QAD02_013719</name>
</gene>
<name>A0ACC2P3H1_9HYME</name>
<comment type="caution">
    <text evidence="1">The sequence shown here is derived from an EMBL/GenBank/DDBJ whole genome shotgun (WGS) entry which is preliminary data.</text>
</comment>
<proteinExistence type="predicted"/>
<dbReference type="EMBL" id="CM056742">
    <property type="protein sequence ID" value="KAJ8677932.1"/>
    <property type="molecule type" value="Genomic_DNA"/>
</dbReference>
<keyword evidence="2" id="KW-1185">Reference proteome</keyword>
<reference evidence="1" key="1">
    <citation type="submission" date="2023-04" db="EMBL/GenBank/DDBJ databases">
        <title>A chromosome-level genome assembly of the parasitoid wasp Eretmocerus hayati.</title>
        <authorList>
            <person name="Zhong Y."/>
            <person name="Liu S."/>
            <person name="Liu Y."/>
        </authorList>
    </citation>
    <scope>NUCLEOTIDE SEQUENCE</scope>
    <source>
        <strain evidence="1">ZJU_SS_LIU_2023</strain>
    </source>
</reference>